<dbReference type="Gene3D" id="3.30.70.1020">
    <property type="entry name" value="Trehalose-6-phosphate phosphatase related protein, domain 2"/>
    <property type="match status" value="1"/>
</dbReference>
<evidence type="ECO:0000313" key="1">
    <source>
        <dbReference type="EMBL" id="BFP52496.1"/>
    </source>
</evidence>
<reference evidence="1" key="1">
    <citation type="submission" date="2024-07" db="EMBL/GenBank/DDBJ databases">
        <title>Complete genome sequences of cellulolytic bacteria, Kitasatospora sp. CMC57 and Streptomyces sp. CMC78, isolated from Japanese agricultural soil.</title>
        <authorList>
            <person name="Hashimoto T."/>
            <person name="Ito M."/>
            <person name="Iwamoto M."/>
            <person name="Fukahori D."/>
            <person name="Shoda T."/>
            <person name="Sakoda M."/>
            <person name="Morohoshi T."/>
            <person name="Mitsuboshi M."/>
            <person name="Nishizawa T."/>
        </authorList>
    </citation>
    <scope>NUCLEOTIDE SEQUENCE</scope>
    <source>
        <strain evidence="1">CMC78</strain>
    </source>
</reference>
<organism evidence="1">
    <name type="scientific">Streptomyces sp. CMC78</name>
    <dbReference type="NCBI Taxonomy" id="3231512"/>
    <lineage>
        <taxon>Bacteria</taxon>
        <taxon>Bacillati</taxon>
        <taxon>Actinomycetota</taxon>
        <taxon>Actinomycetes</taxon>
        <taxon>Kitasatosporales</taxon>
        <taxon>Streptomycetaceae</taxon>
        <taxon>Streptomyces</taxon>
    </lineage>
</organism>
<dbReference type="EMBL" id="AP035884">
    <property type="protein sequence ID" value="BFP52496.1"/>
    <property type="molecule type" value="Genomic_DNA"/>
</dbReference>
<dbReference type="InterPro" id="IPR023214">
    <property type="entry name" value="HAD_sf"/>
</dbReference>
<dbReference type="RefSeq" id="WP_319598733.1">
    <property type="nucleotide sequence ID" value="NZ_AP035884.1"/>
</dbReference>
<dbReference type="InterPro" id="IPR003337">
    <property type="entry name" value="Trehalose_PPase"/>
</dbReference>
<protein>
    <recommendedName>
        <fullName evidence="2">Trehalose-phosphatase</fullName>
    </recommendedName>
</protein>
<dbReference type="KEGG" id="stcm:SCMC78_23030"/>
<proteinExistence type="predicted"/>
<dbReference type="Pfam" id="PF02358">
    <property type="entry name" value="Trehalose_PPase"/>
    <property type="match status" value="1"/>
</dbReference>
<sequence length="262" mass="28107">MTGAAPAPPPAVRTLIVTDLDGTVLPPTQGAPDWTGQRDALRALSRRLVALPGVAPAVVTGRRARNARALVGVPMWVVGSHGAETLAPHAEDAVPHPIPPKEHDRVRALAHALAEPGLCPAGMKVEDKGVMLALHHPGVRGTAASERLESVTTLARDHGLRTVRGRGWTEYRAASCPDKGEALLGLVRRCRPRRLLVAGDDIGDLAMFEVARVLWERGQIEECVRVAVRGPEGALRAYEADCEFVADDPADCRERILRYGLS</sequence>
<dbReference type="AlphaFoldDB" id="A0AB33KES1"/>
<dbReference type="SUPFAM" id="SSF56784">
    <property type="entry name" value="HAD-like"/>
    <property type="match status" value="1"/>
</dbReference>
<accession>A0AB33KES1</accession>
<evidence type="ECO:0008006" key="2">
    <source>
        <dbReference type="Google" id="ProtNLM"/>
    </source>
</evidence>
<dbReference type="Gene3D" id="3.40.50.1000">
    <property type="entry name" value="HAD superfamily/HAD-like"/>
    <property type="match status" value="1"/>
</dbReference>
<gene>
    <name evidence="1" type="ORF">SCMC78_23030</name>
</gene>
<dbReference type="GO" id="GO:0005992">
    <property type="term" value="P:trehalose biosynthetic process"/>
    <property type="evidence" value="ECO:0007669"/>
    <property type="project" value="InterPro"/>
</dbReference>
<dbReference type="InterPro" id="IPR036412">
    <property type="entry name" value="HAD-like_sf"/>
</dbReference>
<name>A0AB33KES1_9ACTN</name>